<keyword evidence="3" id="KW-1185">Reference proteome</keyword>
<evidence type="ECO:0000313" key="2">
    <source>
        <dbReference type="EMBL" id="UQC86824.1"/>
    </source>
</evidence>
<evidence type="ECO:0000256" key="1">
    <source>
        <dbReference type="SAM" id="MobiDB-lite"/>
    </source>
</evidence>
<feature type="region of interest" description="Disordered" evidence="1">
    <location>
        <begin position="452"/>
        <end position="472"/>
    </location>
</feature>
<name>A0A9Q8T061_9PEZI</name>
<organism evidence="2 3">
    <name type="scientific">Colletotrichum lupini</name>
    <dbReference type="NCBI Taxonomy" id="145971"/>
    <lineage>
        <taxon>Eukaryota</taxon>
        <taxon>Fungi</taxon>
        <taxon>Dikarya</taxon>
        <taxon>Ascomycota</taxon>
        <taxon>Pezizomycotina</taxon>
        <taxon>Sordariomycetes</taxon>
        <taxon>Hypocreomycetidae</taxon>
        <taxon>Glomerellales</taxon>
        <taxon>Glomerellaceae</taxon>
        <taxon>Colletotrichum</taxon>
        <taxon>Colletotrichum acutatum species complex</taxon>
    </lineage>
</organism>
<feature type="compositionally biased region" description="Low complexity" evidence="1">
    <location>
        <begin position="354"/>
        <end position="392"/>
    </location>
</feature>
<dbReference type="Proteomes" id="UP000830671">
    <property type="component" value="Chromosome 6"/>
</dbReference>
<feature type="compositionally biased region" description="Polar residues" evidence="1">
    <location>
        <begin position="629"/>
        <end position="650"/>
    </location>
</feature>
<protein>
    <submittedName>
        <fullName evidence="2">Uncharacterized protein</fullName>
    </submittedName>
</protein>
<feature type="compositionally biased region" description="Basic and acidic residues" evidence="1">
    <location>
        <begin position="652"/>
        <end position="661"/>
    </location>
</feature>
<feature type="compositionally biased region" description="Basic and acidic residues" evidence="1">
    <location>
        <begin position="587"/>
        <end position="597"/>
    </location>
</feature>
<sequence>MADAKIKIPRDSILRSSTLVPAKGMRVRKSDGEIGGSSISSETFGITAGLLVDLHYVTMWCLVFHRCAPPNAAARHVSTGRRGRGCLKFRGSRSEASESAAGSAPYLGGSSRNHGSQPRTGPSALLTWLCLELLAHIFDIIVFHFEGGIDGTLSFANEVQHYQWGGIMSSDLSIVEMGDTKISESAAPRRVGDLMIAQCINKKRAASASHFIDGTENAISTSTPNLFRTARNLRGASSAPILTSDQTPAFAACGLRAAASRRSTGTEYLVNTAPVALQVTVPFERPLPIPSFRLLFCIIHAGEYGYSAPTRRLSRTHTRPTQANSGLHVTAQPQQPHLTRNLYYSGSSRGLEGAASTAPSTTAPSTTAPSTTAPSTTAPSTTAPSTTAPSTTAPSTVYCTFHFALFYRLCAKSKPRLQKPVFAQGKYISRAHILVLGQSRVAHYLLNTLEEDQTKRTGRGPVPPESPQLDDRGQNRGIAKAHSWHPIYLGDFGGKLGKGVKWPSSFLVFLQCKRARHRCICTGYFVQIVKSCHGYARNKSLHGFFCRNDAVLAYAIRQTTTTTTTSTPSRDDHKTRKAVTWHQRRSRQSDSHSHEMHTSLLNDILPPPTQGPSPAVHKRDPILRAPPFSLSSPPITNRSRIQMQDNMQQTLRKRESLENSRHTHKPTNSPRRCADDPSVFRREPRTTQ</sequence>
<gene>
    <name evidence="2" type="ORF">CLUP02_12326</name>
</gene>
<feature type="region of interest" description="Disordered" evidence="1">
    <location>
        <begin position="310"/>
        <end position="332"/>
    </location>
</feature>
<feature type="compositionally biased region" description="Polar residues" evidence="1">
    <location>
        <begin position="319"/>
        <end position="332"/>
    </location>
</feature>
<feature type="compositionally biased region" description="Basic and acidic residues" evidence="1">
    <location>
        <begin position="672"/>
        <end position="688"/>
    </location>
</feature>
<reference evidence="2" key="1">
    <citation type="journal article" date="2021" name="Mol. Plant Microbe Interact.">
        <title>Complete Genome Sequence of the Plant-Pathogenic Fungus Colletotrichum lupini.</title>
        <authorList>
            <person name="Baroncelli R."/>
            <person name="Pensec F."/>
            <person name="Da Lio D."/>
            <person name="Boufleur T."/>
            <person name="Vicente I."/>
            <person name="Sarrocco S."/>
            <person name="Picot A."/>
            <person name="Baraldi E."/>
            <person name="Sukno S."/>
            <person name="Thon M."/>
            <person name="Le Floch G."/>
        </authorList>
    </citation>
    <scope>NUCLEOTIDE SEQUENCE</scope>
    <source>
        <strain evidence="2">IMI 504893</strain>
    </source>
</reference>
<dbReference type="AlphaFoldDB" id="A0A9Q8T061"/>
<feature type="region of interest" description="Disordered" evidence="1">
    <location>
        <begin position="349"/>
        <end position="392"/>
    </location>
</feature>
<feature type="region of interest" description="Disordered" evidence="1">
    <location>
        <begin position="561"/>
        <end position="688"/>
    </location>
</feature>
<dbReference type="RefSeq" id="XP_049148435.1">
    <property type="nucleotide sequence ID" value="XM_049291290.1"/>
</dbReference>
<dbReference type="EMBL" id="CP019478">
    <property type="protein sequence ID" value="UQC86824.1"/>
    <property type="molecule type" value="Genomic_DNA"/>
</dbReference>
<dbReference type="KEGG" id="clup:CLUP02_12326"/>
<feature type="compositionally biased region" description="Basic residues" evidence="1">
    <location>
        <begin position="575"/>
        <end position="586"/>
    </location>
</feature>
<accession>A0A9Q8T061</accession>
<proteinExistence type="predicted"/>
<evidence type="ECO:0000313" key="3">
    <source>
        <dbReference type="Proteomes" id="UP000830671"/>
    </source>
</evidence>
<dbReference type="GeneID" id="73346300"/>